<dbReference type="InterPro" id="IPR019786">
    <property type="entry name" value="Zinc_finger_PHD-type_CS"/>
</dbReference>
<dbReference type="GO" id="GO:0032259">
    <property type="term" value="P:methylation"/>
    <property type="evidence" value="ECO:0007669"/>
    <property type="project" value="UniProtKB-KW"/>
</dbReference>
<dbReference type="SMART" id="SM00317">
    <property type="entry name" value="SET"/>
    <property type="match status" value="1"/>
</dbReference>
<dbReference type="Gene3D" id="2.30.30.140">
    <property type="match status" value="2"/>
</dbReference>
<dbReference type="GO" id="GO:0005694">
    <property type="term" value="C:chromosome"/>
    <property type="evidence" value="ECO:0007669"/>
    <property type="project" value="UniProtKB-SubCell"/>
</dbReference>
<keyword evidence="11" id="KW-0862">Zinc</keyword>
<feature type="domain" description="AWS" evidence="22">
    <location>
        <begin position="1093"/>
        <end position="1141"/>
    </location>
</feature>
<evidence type="ECO:0000256" key="7">
    <source>
        <dbReference type="ARBA" id="ARBA00022691"/>
    </source>
</evidence>
<feature type="domain" description="Post-SET" evidence="21">
    <location>
        <begin position="1267"/>
        <end position="1283"/>
    </location>
</feature>
<evidence type="ECO:0000256" key="9">
    <source>
        <dbReference type="ARBA" id="ARBA00022737"/>
    </source>
</evidence>
<evidence type="ECO:0000256" key="17">
    <source>
        <dbReference type="SAM" id="MobiDB-lite"/>
    </source>
</evidence>
<dbReference type="GO" id="GO:0140938">
    <property type="term" value="F:histone H3 methyltransferase activity"/>
    <property type="evidence" value="ECO:0007669"/>
    <property type="project" value="UniProtKB-ARBA"/>
</dbReference>
<dbReference type="CDD" id="cd15568">
    <property type="entry name" value="PHD5_NSD"/>
    <property type="match status" value="1"/>
</dbReference>
<keyword evidence="4" id="KW-0597">Phosphoprotein</keyword>
<evidence type="ECO:0008006" key="25">
    <source>
        <dbReference type="Google" id="ProtNLM"/>
    </source>
</evidence>
<keyword evidence="24" id="KW-1185">Reference proteome</keyword>
<evidence type="ECO:0000256" key="3">
    <source>
        <dbReference type="ARBA" id="ARBA00022454"/>
    </source>
</evidence>
<comment type="caution">
    <text evidence="23">The sequence shown here is derived from an EMBL/GenBank/DDBJ whole genome shotgun (WGS) entry which is preliminary data.</text>
</comment>
<feature type="compositionally biased region" description="Polar residues" evidence="17">
    <location>
        <begin position="664"/>
        <end position="682"/>
    </location>
</feature>
<evidence type="ECO:0000256" key="6">
    <source>
        <dbReference type="ARBA" id="ARBA00022679"/>
    </source>
</evidence>
<feature type="region of interest" description="Disordered" evidence="17">
    <location>
        <begin position="409"/>
        <end position="433"/>
    </location>
</feature>
<keyword evidence="14" id="KW-0804">Transcription</keyword>
<dbReference type="GO" id="GO:0008270">
    <property type="term" value="F:zinc ion binding"/>
    <property type="evidence" value="ECO:0007669"/>
    <property type="project" value="UniProtKB-KW"/>
</dbReference>
<dbReference type="InterPro" id="IPR041306">
    <property type="entry name" value="C5HCH"/>
</dbReference>
<dbReference type="FunFam" id="2.30.30.140:FF:000099">
    <property type="entry name" value="Histone-lysine N-methyltransferase"/>
    <property type="match status" value="1"/>
</dbReference>
<dbReference type="CDD" id="cd19173">
    <property type="entry name" value="SET_NSD"/>
    <property type="match status" value="1"/>
</dbReference>
<feature type="region of interest" description="Disordered" evidence="17">
    <location>
        <begin position="76"/>
        <end position="180"/>
    </location>
</feature>
<dbReference type="InterPro" id="IPR006560">
    <property type="entry name" value="AWS_dom"/>
</dbReference>
<dbReference type="InterPro" id="IPR000313">
    <property type="entry name" value="PWWP_dom"/>
</dbReference>
<feature type="compositionally biased region" description="Polar residues" evidence="17">
    <location>
        <begin position="27"/>
        <end position="38"/>
    </location>
</feature>
<dbReference type="PROSITE" id="PS50812">
    <property type="entry name" value="PWWP"/>
    <property type="match status" value="2"/>
</dbReference>
<evidence type="ECO:0000256" key="5">
    <source>
        <dbReference type="ARBA" id="ARBA00022603"/>
    </source>
</evidence>
<feature type="domain" description="PHD-type" evidence="18">
    <location>
        <begin position="909"/>
        <end position="954"/>
    </location>
</feature>
<keyword evidence="9" id="KW-0677">Repeat</keyword>
<keyword evidence="6" id="KW-0808">Transferase</keyword>
<evidence type="ECO:0000313" key="23">
    <source>
        <dbReference type="EMBL" id="RUS83107.1"/>
    </source>
</evidence>
<accession>A0A433TNE4</accession>
<dbReference type="FunFam" id="2.170.270.10:FF:000002">
    <property type="entry name" value="Histone-lysine N-methyltransferase"/>
    <property type="match status" value="1"/>
</dbReference>
<dbReference type="CDD" id="cd15567">
    <property type="entry name" value="PHD4_NSD"/>
    <property type="match status" value="1"/>
</dbReference>
<sequence>MDLEKKSESPSSAVLHRLPQLPISGRSMGTVQSKSSSKWKSDTRGETEETVLHIEGTSKVVKISNDGVSELTELKAKETEESFAPSETCASNEDMFDSKIALTPNESSDLKKKQNGRSTRLSATSLRQDLASISETLDEAKESPSRHSHSLSKSSYMQKSKKAVRRNKQFNRKVSPQKNTISTVVKSVSASPALVEKINSDSSQELESQDVSTTCDSPVTRKLSDEKVNTLDSHLPRQILIFPGEIPSDENIEKMKAGCSEASSLQNPILLAEGDMRWGKVTGHPYWPCMLSKCPFSKLLTRVKGDSRCVRLYHVQFFGDDCERGWITEPSLIEFKGKSDFMEKARESKKPLKKGQSSYNPFNVKESRQESWTAAVREAEDAAKLSVDDRKLQYSFQYIFVDNHKKGKKETASEKSPVGKVRGRKRKLSESFTQSTEHVQKKQKIANTLSPKSPLKRTVSFQVYFSRHSVKAQEQHPEWDDKTLQIFLRQQWKMEREISESTVDNMFPMQVSQNTPDISGSVSPKVPLRKRLTFETYFSLHALAAHEEHPEWGPETLRIFLRKQWKSERMVVLPSKVSSEGTHTPSTDVLLSTTKKNTLQATMSTSEKKSTSECSLPASKGSDKNKEKQKTPRMDSGRMAMTAELVEPKNEDAAPLQKKRRGSTKIQSVTNGDFSSSGSSPMPNEVSDHMNEQEIAMLKAKAKAMLSRKCSQDSDSTSSSESKCRKEEPYELEIFKLMSTCKMEKDKVCGVCEKAGEMIECSGSCGQHFHRACVIIEDKAETYTCAECLSGVHTCFSCKTPDSSTIKCSITVCGKYYHEACVKKLRLTRFDAKGFVCPLHMCATCAVDDIKNPKALKGRYYRCIRCPTSYHVGDHCIPAGSEIIAGSNIICADHFTPNKTLSSHSRLNITWCFTCSKGGTLICCDACPAAYHAECLKMEKAPEEAWFCEECEAGRRPLYGTIVWIKVGNYRWWPGEICHPRNVPKNIQEKKHNVGEFPVRFFGSHDYYWIHRGRVFLFQEGDKASRDSSAKGLFKTYVRGVQEATEAFKIWTAFKDKKDVQEQERKDKRPAPYKFIKANIPVGNVQIHKADLSEIPICECKPDQEDACTSDCLNRMMLYECHPATCPAGDKCNNQRFQRRIYAEAEPFKCENRGWGLRCMQDIKKGQFVIEYVGDLIDEEECRKRIEQAHDDNITNFYMLTLDKNRIIDAGPKGNCSRFMNHSCCPNLVTQKWTINGDIRVGLFALKDIPKGSELTFNYNLECLGNEKKACVCGADNCSGFLGVRPKANASVAAKDLKKKRKKKKLEQKKVYEDECFRCGVGGELVMCDVGSCTKVYHLHCLKLTKPPTGKWRCPWHHCDVCGKHAVNKCVECPDSFCLNHSEGNIFQKEGVFVCEDHFDLLESLMQPAINMSSDSVLTKTNSISKEEIGENLLSPNEASAEECKPKTDAAAAAKPEQRVKRKYTKRCKSELVESDANKCPVLKITVTENKQSSESEKVNLGKKIKTVSEQKGRFRSVEKKRLKVEGNVQNLTNGVHKPLSSPLNRVPISKLMPSSNLQVRDSDDADSSSSLVIDLN</sequence>
<dbReference type="InterPro" id="IPR059153">
    <property type="entry name" value="NSD_PHD-1st"/>
</dbReference>
<feature type="compositionally biased region" description="Basic and acidic residues" evidence="17">
    <location>
        <begin position="621"/>
        <end position="636"/>
    </location>
</feature>
<dbReference type="SMART" id="SM00508">
    <property type="entry name" value="PostSET"/>
    <property type="match status" value="1"/>
</dbReference>
<dbReference type="GO" id="GO:0016279">
    <property type="term" value="F:protein-lysine N-methyltransferase activity"/>
    <property type="evidence" value="ECO:0007669"/>
    <property type="project" value="UniProtKB-ARBA"/>
</dbReference>
<dbReference type="Gene3D" id="2.170.270.10">
    <property type="entry name" value="SET domain"/>
    <property type="match status" value="1"/>
</dbReference>
<dbReference type="Pfam" id="PF23011">
    <property type="entry name" value="PHD-1st_NSD"/>
    <property type="match status" value="1"/>
</dbReference>
<keyword evidence="12" id="KW-0156">Chromatin regulator</keyword>
<evidence type="ECO:0000256" key="12">
    <source>
        <dbReference type="ARBA" id="ARBA00022853"/>
    </source>
</evidence>
<keyword evidence="8" id="KW-0479">Metal-binding</keyword>
<dbReference type="InterPro" id="IPR011011">
    <property type="entry name" value="Znf_FYVE_PHD"/>
</dbReference>
<evidence type="ECO:0000256" key="15">
    <source>
        <dbReference type="ARBA" id="ARBA00023242"/>
    </source>
</evidence>
<evidence type="ECO:0000256" key="10">
    <source>
        <dbReference type="ARBA" id="ARBA00022771"/>
    </source>
</evidence>
<dbReference type="CDD" id="cd05838">
    <property type="entry name" value="PWWP_NSD_rpt2"/>
    <property type="match status" value="1"/>
</dbReference>
<evidence type="ECO:0000256" key="11">
    <source>
        <dbReference type="ARBA" id="ARBA00022833"/>
    </source>
</evidence>
<dbReference type="STRING" id="188477.A0A433TNE4"/>
<dbReference type="Pfam" id="PF17982">
    <property type="entry name" value="C5HCH"/>
    <property type="match status" value="1"/>
</dbReference>
<dbReference type="SUPFAM" id="SSF63748">
    <property type="entry name" value="Tudor/PWWP/MBT"/>
    <property type="match status" value="2"/>
</dbReference>
<evidence type="ECO:0000256" key="16">
    <source>
        <dbReference type="PROSITE-ProRule" id="PRU00146"/>
    </source>
</evidence>
<dbReference type="InterPro" id="IPR019787">
    <property type="entry name" value="Znf_PHD-finger"/>
</dbReference>
<reference evidence="23 24" key="1">
    <citation type="submission" date="2019-01" db="EMBL/GenBank/DDBJ databases">
        <title>A draft genome assembly of the solar-powered sea slug Elysia chlorotica.</title>
        <authorList>
            <person name="Cai H."/>
            <person name="Li Q."/>
            <person name="Fang X."/>
            <person name="Li J."/>
            <person name="Curtis N.E."/>
            <person name="Altenburger A."/>
            <person name="Shibata T."/>
            <person name="Feng M."/>
            <person name="Maeda T."/>
            <person name="Schwartz J.A."/>
            <person name="Shigenobu S."/>
            <person name="Lundholm N."/>
            <person name="Nishiyama T."/>
            <person name="Yang H."/>
            <person name="Hasebe M."/>
            <person name="Li S."/>
            <person name="Pierce S.K."/>
            <person name="Wang J."/>
        </authorList>
    </citation>
    <scope>NUCLEOTIDE SEQUENCE [LARGE SCALE GENOMIC DNA]</scope>
    <source>
        <strain evidence="23">EC2010</strain>
        <tissue evidence="23">Whole organism of an adult</tissue>
    </source>
</reference>
<dbReference type="PROSITE" id="PS50280">
    <property type="entry name" value="SET"/>
    <property type="match status" value="1"/>
</dbReference>
<feature type="compositionally biased region" description="Basic and acidic residues" evidence="17">
    <location>
        <begin position="39"/>
        <end position="48"/>
    </location>
</feature>
<dbReference type="SUPFAM" id="SSF82199">
    <property type="entry name" value="SET domain"/>
    <property type="match status" value="1"/>
</dbReference>
<dbReference type="SMART" id="SM00249">
    <property type="entry name" value="PHD"/>
    <property type="match status" value="4"/>
</dbReference>
<evidence type="ECO:0000313" key="24">
    <source>
        <dbReference type="Proteomes" id="UP000271974"/>
    </source>
</evidence>
<dbReference type="Pfam" id="PF00856">
    <property type="entry name" value="SET"/>
    <property type="match status" value="1"/>
</dbReference>
<dbReference type="OrthoDB" id="422362at2759"/>
<feature type="compositionally biased region" description="Polar residues" evidence="17">
    <location>
        <begin position="576"/>
        <end position="603"/>
    </location>
</feature>
<dbReference type="InterPro" id="IPR001965">
    <property type="entry name" value="Znf_PHD"/>
</dbReference>
<dbReference type="InterPro" id="IPR046341">
    <property type="entry name" value="SET_dom_sf"/>
</dbReference>
<dbReference type="InterPro" id="IPR001214">
    <property type="entry name" value="SET_dom"/>
</dbReference>
<evidence type="ECO:0000259" key="22">
    <source>
        <dbReference type="PROSITE" id="PS51215"/>
    </source>
</evidence>
<evidence type="ECO:0000256" key="1">
    <source>
        <dbReference type="ARBA" id="ARBA00004123"/>
    </source>
</evidence>
<organism evidence="23 24">
    <name type="scientific">Elysia chlorotica</name>
    <name type="common">Eastern emerald elysia</name>
    <name type="synonym">Sea slug</name>
    <dbReference type="NCBI Taxonomy" id="188477"/>
    <lineage>
        <taxon>Eukaryota</taxon>
        <taxon>Metazoa</taxon>
        <taxon>Spiralia</taxon>
        <taxon>Lophotrochozoa</taxon>
        <taxon>Mollusca</taxon>
        <taxon>Gastropoda</taxon>
        <taxon>Heterobranchia</taxon>
        <taxon>Euthyneura</taxon>
        <taxon>Panpulmonata</taxon>
        <taxon>Sacoglossa</taxon>
        <taxon>Placobranchoidea</taxon>
        <taxon>Plakobranchidae</taxon>
        <taxon>Elysia</taxon>
    </lineage>
</organism>
<keyword evidence="15" id="KW-0539">Nucleus</keyword>
<feature type="domain" description="PWWP" evidence="20">
    <location>
        <begin position="959"/>
        <end position="1021"/>
    </location>
</feature>
<dbReference type="Pfam" id="PF17907">
    <property type="entry name" value="AWS"/>
    <property type="match status" value="1"/>
</dbReference>
<gene>
    <name evidence="23" type="ORF">EGW08_009139</name>
</gene>
<feature type="domain" description="PWWP" evidence="20">
    <location>
        <begin position="273"/>
        <end position="337"/>
    </location>
</feature>
<evidence type="ECO:0000256" key="13">
    <source>
        <dbReference type="ARBA" id="ARBA00023015"/>
    </source>
</evidence>
<evidence type="ECO:0000259" key="18">
    <source>
        <dbReference type="PROSITE" id="PS50016"/>
    </source>
</evidence>
<dbReference type="CDD" id="cd20144">
    <property type="entry name" value="PWWP_NSD_rpt1"/>
    <property type="match status" value="1"/>
</dbReference>
<dbReference type="InterPro" id="IPR013083">
    <property type="entry name" value="Znf_RING/FYVE/PHD"/>
</dbReference>
<keyword evidence="13" id="KW-0805">Transcription regulation</keyword>
<evidence type="ECO:0000256" key="2">
    <source>
        <dbReference type="ARBA" id="ARBA00004286"/>
    </source>
</evidence>
<dbReference type="SUPFAM" id="SSF57903">
    <property type="entry name" value="FYVE/PHD zinc finger"/>
    <property type="match status" value="3"/>
</dbReference>
<keyword evidence="5" id="KW-0489">Methyltransferase</keyword>
<dbReference type="FunFam" id="3.30.40.10:FF:000025">
    <property type="entry name" value="Histone-lysine N-methyltransferase"/>
    <property type="match status" value="1"/>
</dbReference>
<keyword evidence="3" id="KW-0158">Chromosome</keyword>
<dbReference type="Pfam" id="PF23004">
    <property type="entry name" value="PHDvar_NSD"/>
    <property type="match status" value="1"/>
</dbReference>
<proteinExistence type="predicted"/>
<dbReference type="Gene3D" id="3.30.40.10">
    <property type="entry name" value="Zinc/RING finger domain, C3HC4 (zinc finger)"/>
    <property type="match status" value="4"/>
</dbReference>
<dbReference type="InterPro" id="IPR050777">
    <property type="entry name" value="SET2_Histone-Lys_MeTrsfase"/>
</dbReference>
<evidence type="ECO:0000259" key="21">
    <source>
        <dbReference type="PROSITE" id="PS50868"/>
    </source>
</evidence>
<feature type="compositionally biased region" description="Basic residues" evidence="17">
    <location>
        <begin position="159"/>
        <end position="171"/>
    </location>
</feature>
<comment type="subcellular location">
    <subcellularLocation>
        <location evidence="2">Chromosome</location>
    </subcellularLocation>
    <subcellularLocation>
        <location evidence="1">Nucleus</location>
    </subcellularLocation>
</comment>
<feature type="compositionally biased region" description="Polar residues" evidence="17">
    <location>
        <begin position="116"/>
        <end position="135"/>
    </location>
</feature>
<dbReference type="FunFam" id="3.30.40.10:FF:000205">
    <property type="entry name" value="Histone-lysine N-methyltransferase"/>
    <property type="match status" value="1"/>
</dbReference>
<dbReference type="PROSITE" id="PS51215">
    <property type="entry name" value="AWS"/>
    <property type="match status" value="1"/>
</dbReference>
<dbReference type="PROSITE" id="PS01359">
    <property type="entry name" value="ZF_PHD_1"/>
    <property type="match status" value="1"/>
</dbReference>
<dbReference type="Pfam" id="PF00855">
    <property type="entry name" value="PWWP"/>
    <property type="match status" value="2"/>
</dbReference>
<dbReference type="Pfam" id="PF00628">
    <property type="entry name" value="PHD"/>
    <property type="match status" value="1"/>
</dbReference>
<evidence type="ECO:0000256" key="8">
    <source>
        <dbReference type="ARBA" id="ARBA00022723"/>
    </source>
</evidence>
<dbReference type="Pfam" id="PF22908">
    <property type="entry name" value="PHD_NSD"/>
    <property type="match status" value="1"/>
</dbReference>
<evidence type="ECO:0000256" key="14">
    <source>
        <dbReference type="ARBA" id="ARBA00023163"/>
    </source>
</evidence>
<feature type="region of interest" description="Disordered" evidence="17">
    <location>
        <begin position="1"/>
        <end position="48"/>
    </location>
</feature>
<dbReference type="SMART" id="SM00293">
    <property type="entry name" value="PWWP"/>
    <property type="match status" value="2"/>
</dbReference>
<dbReference type="EMBL" id="RQTK01000258">
    <property type="protein sequence ID" value="RUS83107.1"/>
    <property type="molecule type" value="Genomic_DNA"/>
</dbReference>
<dbReference type="PROSITE" id="PS50868">
    <property type="entry name" value="POST_SET"/>
    <property type="match status" value="1"/>
</dbReference>
<keyword evidence="10 16" id="KW-0863">Zinc-finger</keyword>
<evidence type="ECO:0000256" key="4">
    <source>
        <dbReference type="ARBA" id="ARBA00022553"/>
    </source>
</evidence>
<name>A0A433TNE4_ELYCH</name>
<protein>
    <recommendedName>
        <fullName evidence="25">Histone-lysine N-methyltransferase</fullName>
    </recommendedName>
</protein>
<dbReference type="PANTHER" id="PTHR22884">
    <property type="entry name" value="SET DOMAIN PROTEINS"/>
    <property type="match status" value="1"/>
</dbReference>
<dbReference type="SMART" id="SM00570">
    <property type="entry name" value="AWS"/>
    <property type="match status" value="1"/>
</dbReference>
<evidence type="ECO:0000259" key="20">
    <source>
        <dbReference type="PROSITE" id="PS50812"/>
    </source>
</evidence>
<dbReference type="InterPro" id="IPR003616">
    <property type="entry name" value="Post-SET_dom"/>
</dbReference>
<dbReference type="PROSITE" id="PS50016">
    <property type="entry name" value="ZF_PHD_2"/>
    <property type="match status" value="1"/>
</dbReference>
<dbReference type="InterPro" id="IPR055197">
    <property type="entry name" value="PHDvar_NSD"/>
</dbReference>
<dbReference type="GO" id="GO:0005634">
    <property type="term" value="C:nucleus"/>
    <property type="evidence" value="ECO:0007669"/>
    <property type="project" value="UniProtKB-SubCell"/>
</dbReference>
<evidence type="ECO:0000259" key="19">
    <source>
        <dbReference type="PROSITE" id="PS50280"/>
    </source>
</evidence>
<dbReference type="InterPro" id="IPR055198">
    <property type="entry name" value="NSD_PHD"/>
</dbReference>
<feature type="region of interest" description="Disordered" evidence="17">
    <location>
        <begin position="574"/>
        <end position="687"/>
    </location>
</feature>
<dbReference type="Proteomes" id="UP000271974">
    <property type="component" value="Unassembled WGS sequence"/>
</dbReference>
<feature type="region of interest" description="Disordered" evidence="17">
    <location>
        <begin position="1555"/>
        <end position="1577"/>
    </location>
</feature>
<feature type="domain" description="SET" evidence="19">
    <location>
        <begin position="1143"/>
        <end position="1260"/>
    </location>
</feature>
<keyword evidence="7" id="KW-0949">S-adenosyl-L-methionine</keyword>